<feature type="domain" description="FAS1" evidence="16">
    <location>
        <begin position="351"/>
        <end position="504"/>
    </location>
</feature>
<feature type="domain" description="EGF-like" evidence="15">
    <location>
        <begin position="2124"/>
        <end position="2166"/>
    </location>
</feature>
<dbReference type="FunFam" id="2.30.180.10:FF:000005">
    <property type="entry name" value="Stabilin 2"/>
    <property type="match status" value="2"/>
</dbReference>
<proteinExistence type="predicted"/>
<feature type="region of interest" description="Disordered" evidence="12">
    <location>
        <begin position="2531"/>
        <end position="2560"/>
    </location>
</feature>
<keyword evidence="3 13" id="KW-0812">Transmembrane</keyword>
<dbReference type="InterPro" id="IPR001881">
    <property type="entry name" value="EGF-like_Ca-bd_dom"/>
</dbReference>
<feature type="domain" description="EGF-like" evidence="15">
    <location>
        <begin position="911"/>
        <end position="953"/>
    </location>
</feature>
<dbReference type="FunFam" id="2.10.25.10:FF:000040">
    <property type="entry name" value="Stabilin 2"/>
    <property type="match status" value="5"/>
</dbReference>
<evidence type="ECO:0000313" key="18">
    <source>
        <dbReference type="Proteomes" id="UP000515156"/>
    </source>
</evidence>
<feature type="domain" description="EGF-like" evidence="15">
    <location>
        <begin position="827"/>
        <end position="867"/>
    </location>
</feature>
<feature type="domain" description="EGF-like" evidence="15">
    <location>
        <begin position="109"/>
        <end position="149"/>
    </location>
</feature>
<feature type="domain" description="EGF-like" evidence="15">
    <location>
        <begin position="2006"/>
        <end position="2043"/>
    </location>
</feature>
<dbReference type="Gene3D" id="2.30.180.10">
    <property type="entry name" value="FAS1 domain"/>
    <property type="match status" value="7"/>
</dbReference>
<dbReference type="GO" id="GO:0005041">
    <property type="term" value="F:low-density lipoprotein particle receptor activity"/>
    <property type="evidence" value="ECO:0007669"/>
    <property type="project" value="TreeGrafter"/>
</dbReference>
<evidence type="ECO:0000256" key="2">
    <source>
        <dbReference type="ARBA" id="ARBA00022536"/>
    </source>
</evidence>
<comment type="subcellular location">
    <subcellularLocation>
        <location evidence="1">Membrane</location>
        <topology evidence="1">Single-pass type I membrane protein</topology>
    </subcellularLocation>
</comment>
<evidence type="ECO:0000256" key="3">
    <source>
        <dbReference type="ARBA" id="ARBA00022692"/>
    </source>
</evidence>
<dbReference type="SMART" id="SM00554">
    <property type="entry name" value="FAS1"/>
    <property type="match status" value="7"/>
</dbReference>
<dbReference type="OrthoDB" id="286301at2759"/>
<dbReference type="Gene3D" id="2.10.25.10">
    <property type="entry name" value="Laminin"/>
    <property type="match status" value="13"/>
</dbReference>
<comment type="caution">
    <text evidence="10">Lacks conserved residue(s) required for the propagation of feature annotation.</text>
</comment>
<dbReference type="PROSITE" id="PS01248">
    <property type="entry name" value="EGF_LAM_1"/>
    <property type="match status" value="1"/>
</dbReference>
<feature type="domain" description="FAS1" evidence="16">
    <location>
        <begin position="995"/>
        <end position="1128"/>
    </location>
</feature>
<sequence>METRLAFFCLALCVAAISYYPRATFEAQVKTRCDQKVLIPTRTICRSCSLNLRINCSEGYTKATTGVGIRDCRYYLEIRKQSLSLPGCRHICIKKFTQPLCCSGYWGPDCLDCPGGATSPCNKRGSCSDGLQGNGTCTCQEGFGGTACEICAEDHLFGANCNSVCNCVHGLCNNGINGDGTCTCLSGYAGRHCDQPLPECVKLQCPENARCTSSTGGSLVCACMPNYEGDGKQCKPINPCTKTICSSHADCTYLGPNKHKCTCHEGYEGDGLVCLPFDPCQENFGNCPTSSSICKYDGPGKYHCECKEGYDRYQPGIGCSLRDVCKVLNPCHKNANCTTVAPGRTQCTCKTSYVGDGLVCYGNILERIKDLNTEPGGKWKGKLTSAISLFGAAFFFPLRAMGPFTVLVPTNFGFKGINLQNILDNENNASYFAKLHIIAGLLNTDSFNNTNTIYTLTGKSGEVTNEEKDGLFKIRIHGSKKKSKIMEGNIIASNGLLHIVDKTIDNVEPTLESNTKKTIMEILEDNGRYNKFKSLLQKTTLGQDLNKDGPYSIFVPNNEAIDAMKDGVLDYLLSNQGSRKLLELLRHHIISSVKLDVAILNSLRSMQSMANQLIEFNTTNNGQILVSGVEIEETDVAAKNGQIFTLSGVLIPPSIVPILPHRCDETKSELILGSCGSCSLILFSACPPNSENTNLFSNKCNYMVIRFGAQIPYTGCAKFCNSTITVPKCCKGFYGPDCSPCPGGYSNPCSGNGECRDGMNGNGTCICDKGFYGSQCHFCSNPNKYGIRCDKTCACVHGTCANRIDGDGNCFPGSCKSGYAGILCDKKTVPCGPLVQYCHAHANCEYSDGVPSCICKPGYEGDGMTCEEVNVCSSSNNSFCNSNAKCIPTGPGTYNCVCLPGWAGNGLDCSAINNCFLPNNGGCHANATCIYIGPGQSDCECGKGFRGDGIQCEPINNCLEQEQRCHYMATCQLASFGLWKCVCQEGYEGDGTICYGNALNTLASLSETAAFYRLINDATISTMLSETKNITVLVPSRQAIESMDQEDKAFWMSKDNTPTLLKYHVLSGVYSLDLLQNMSSPSRLATALQNQYLHVVRQNGNVTLEGANILVANIAATNAIMHLVDKVLTPDRSMSPVQPDLLTRLGQIPNYSNFRGYIIQYSLANTIEAAESYTVFAPSNEAIETYIRNTKSVSLDEDVIRYHIVLGERLLKDNLHNGMHRETMLGFSYQVAFFINKDQLFVNEASINYTNLSTNKGVIHGLAGVLEIQRNRCDLNHTLVLQGECLDCWLTPVCPKETKLISNTRERCYRRFRRSYFGCRSLCAKDVITKQCCAGFFGQQCMACPGKNGDPCFGNGICLDGVNGTGICQCEEGYNGTACELCVKGKYGSKCDQECPCIHGKCSDGIEGDGSCECDVGWRGVKCDEEIKDDKCNKKCHTSANCIVNSGATAFCKCAVGFTGNGTQCTAIDACGTSNGGCSVNAKCRRTGPGNRICICNADYTGDGIVCLEINPCLENNGGCDINAECTQTGANKSECNCLRGYSGNGKICTSINPCLVKNGGCSWYAFCNHTGPEDRTCMCKSGYIGDGIECRSTISQELPKNPNTSMFHNYLQSSGIRDLSGSGPFTVFAPSNDAFDRESQISVWRLIGLMPQILRNHIVACNQLFINELTSMTTVTSLQGETIQITSSQDMVYLNNKTKIITSDLLHTNGIIHVVDKLLVPQKRQVIQKKLYFAYPKLDNLTDVADRNGYTIFSSLLQDTGLLSLISDPVHKPVTLFWPSDKTIKALPKERQDFLFNKQNKNKLVECLKFHVIRDAKILASEFPEKRSLKTLQGSDLSVKCGDNDNIGELLLNTDTEQCKIVQRQLEFEGGIAYGIDCLLTPPSTGGRCNSMHTITVEGLCGYCTLAPRCPPGSKPTGVTKSCSSYRYYSRLPKARCIQECSIVLWAEKCCSGYYGRECQACPGGPTTPCNNHGTCDEGYEGRGLCQCKDDFNGTACELCLPGKYGPDCKACECTTNGQCDEGSTGSGDCTCETGWTGRLCETKLDLPPVCSPACSENAICKKGNVCECKKRYEGDGITCTVVDLCKDNNGGCAVTSKCTQLGVKVTCTCQKGYKGDGYVCMAVDPCVDGQSGGCHEHAVCIMTGPGKRRCECKDHYIGDGVNCVVKELPIDRCLLENGLCHSDADCKDLHYQDTTIGVFHLRSPNGQYKLTYEEAKRACQDEGATLATYNQLAYSQKGGFHLCSAGWLDDKRVAYPTAYSSKNCGFGLVGIIDYGERGNVSEMWDVFCFRVKDVECTCKVGYVGDGYTCSGNMLQVLSSFPMFANFLSKMLAYADSSVKGKEFLNFLSNLSVEATLFAPKNDWLSENETLSGRDIEYHIANESMFFYNDLANESTLQTRIGNRLLITSSNDLDHKLFSSQNQQNESRFVNGRAILQWDIFASNGIIHVISEPLKAPLELPAALHAGHGAGIFFITILLVGLTALAGYLYKKYNKGQFRFQRFKPDEKISVSTLINRKTPSIVNPMYETSVSSPPESTFDQFSDADEQQPDISHPLELQ</sequence>
<dbReference type="InParanoid" id="A0A6P7YZA4"/>
<keyword evidence="14" id="KW-0732">Signal</keyword>
<keyword evidence="18" id="KW-1185">Reference proteome</keyword>
<protein>
    <submittedName>
        <fullName evidence="19">Stabilin-2</fullName>
    </submittedName>
</protein>
<feature type="domain" description="FAS1" evidence="16">
    <location>
        <begin position="516"/>
        <end position="650"/>
    </location>
</feature>
<evidence type="ECO:0000259" key="17">
    <source>
        <dbReference type="PROSITE" id="PS50963"/>
    </source>
</evidence>
<keyword evidence="4 13" id="KW-1133">Transmembrane helix</keyword>
<dbReference type="Proteomes" id="UP000515156">
    <property type="component" value="Chromosome 9"/>
</dbReference>
<feature type="domain" description="EGF-like" evidence="15">
    <location>
        <begin position="1348"/>
        <end position="1380"/>
    </location>
</feature>
<evidence type="ECO:0000256" key="12">
    <source>
        <dbReference type="SAM" id="MobiDB-lite"/>
    </source>
</evidence>
<reference evidence="19" key="1">
    <citation type="submission" date="2025-08" db="UniProtKB">
        <authorList>
            <consortium name="RefSeq"/>
        </authorList>
    </citation>
    <scope>IDENTIFICATION</scope>
</reference>
<feature type="domain" description="EGF-like" evidence="15">
    <location>
        <begin position="1961"/>
        <end position="1999"/>
    </location>
</feature>
<feature type="disulfide bond" evidence="10">
    <location>
        <begin position="1432"/>
        <end position="1442"/>
    </location>
</feature>
<dbReference type="Pfam" id="PF12947">
    <property type="entry name" value="EGF_3"/>
    <property type="match status" value="9"/>
</dbReference>
<dbReference type="PROSITE" id="PS50963">
    <property type="entry name" value="LINK_2"/>
    <property type="match status" value="1"/>
</dbReference>
<dbReference type="FunFam" id="2.30.180.10:FF:000017">
    <property type="entry name" value="Stabilin 2"/>
    <property type="match status" value="1"/>
</dbReference>
<dbReference type="FunFam" id="2.30.180.10:FF:000020">
    <property type="entry name" value="Stabilin 2"/>
    <property type="match status" value="1"/>
</dbReference>
<dbReference type="InterPro" id="IPR000742">
    <property type="entry name" value="EGF"/>
</dbReference>
<keyword evidence="6 10" id="KW-1015">Disulfide bond</keyword>
<feature type="signal peptide" evidence="14">
    <location>
        <begin position="1"/>
        <end position="16"/>
    </location>
</feature>
<keyword evidence="7" id="KW-0675">Receptor</keyword>
<dbReference type="GO" id="GO:0005540">
    <property type="term" value="F:hyaluronic acid binding"/>
    <property type="evidence" value="ECO:0007669"/>
    <property type="project" value="InterPro"/>
</dbReference>
<feature type="disulfide bond" evidence="10">
    <location>
        <begin position="139"/>
        <end position="148"/>
    </location>
</feature>
<evidence type="ECO:0000259" key="15">
    <source>
        <dbReference type="PROSITE" id="PS50026"/>
    </source>
</evidence>
<feature type="disulfide bond" evidence="10">
    <location>
        <begin position="184"/>
        <end position="193"/>
    </location>
</feature>
<feature type="domain" description="FAS1" evidence="16">
    <location>
        <begin position="1138"/>
        <end position="1266"/>
    </location>
</feature>
<evidence type="ECO:0000256" key="9">
    <source>
        <dbReference type="ARBA" id="ARBA00023292"/>
    </source>
</evidence>
<dbReference type="RefSeq" id="XP_030070273.1">
    <property type="nucleotide sequence ID" value="XM_030214413.1"/>
</dbReference>
<feature type="domain" description="FAS1" evidence="16">
    <location>
        <begin position="2312"/>
        <end position="2455"/>
    </location>
</feature>
<dbReference type="GO" id="GO:0007155">
    <property type="term" value="P:cell adhesion"/>
    <property type="evidence" value="ECO:0007669"/>
    <property type="project" value="InterPro"/>
</dbReference>
<keyword evidence="8" id="KW-0325">Glycoprotein</keyword>
<dbReference type="FunCoup" id="A0A6P7YZA4">
    <property type="interactions" value="68"/>
</dbReference>
<feature type="domain" description="EGF-like" evidence="15">
    <location>
        <begin position="868"/>
        <end position="910"/>
    </location>
</feature>
<dbReference type="PROSITE" id="PS50213">
    <property type="entry name" value="FAS1"/>
    <property type="match status" value="7"/>
</dbReference>
<keyword evidence="9" id="KW-0424">Laminin EGF-like domain</keyword>
<dbReference type="Pfam" id="PF24887">
    <property type="entry name" value="EGF_STAB1-2"/>
    <property type="match status" value="3"/>
</dbReference>
<feature type="domain" description="FAS1" evidence="16">
    <location>
        <begin position="1592"/>
        <end position="1720"/>
    </location>
</feature>
<evidence type="ECO:0000256" key="1">
    <source>
        <dbReference type="ARBA" id="ARBA00004479"/>
    </source>
</evidence>
<dbReference type="GO" id="GO:0016020">
    <property type="term" value="C:membrane"/>
    <property type="evidence" value="ECO:0007669"/>
    <property type="project" value="UniProtKB-SubCell"/>
</dbReference>
<feature type="domain" description="Link" evidence="17">
    <location>
        <begin position="2199"/>
        <end position="2292"/>
    </location>
</feature>
<feature type="domain" description="EGF-like" evidence="15">
    <location>
        <begin position="157"/>
        <end position="194"/>
    </location>
</feature>
<feature type="transmembrane region" description="Helical" evidence="13">
    <location>
        <begin position="2471"/>
        <end position="2491"/>
    </location>
</feature>
<dbReference type="PANTHER" id="PTHR24038:SF0">
    <property type="entry name" value="STABILIN-2"/>
    <property type="match status" value="1"/>
</dbReference>
<feature type="domain" description="EGF-like" evidence="15">
    <location>
        <begin position="1509"/>
        <end position="1550"/>
    </location>
</feature>
<dbReference type="InterPro" id="IPR000782">
    <property type="entry name" value="FAS1_domain"/>
</dbReference>
<evidence type="ECO:0000259" key="16">
    <source>
        <dbReference type="PROSITE" id="PS50213"/>
    </source>
</evidence>
<keyword evidence="5 13" id="KW-0472">Membrane</keyword>
<dbReference type="GO" id="GO:0030169">
    <property type="term" value="F:low-density lipoprotein particle binding"/>
    <property type="evidence" value="ECO:0007669"/>
    <property type="project" value="TreeGrafter"/>
</dbReference>
<evidence type="ECO:0000313" key="19">
    <source>
        <dbReference type="RefSeq" id="XP_030070273.1"/>
    </source>
</evidence>
<evidence type="ECO:0000256" key="10">
    <source>
        <dbReference type="PROSITE-ProRule" id="PRU00076"/>
    </source>
</evidence>
<name>A0A6P7YZA4_9AMPH</name>
<dbReference type="InterPro" id="IPR036378">
    <property type="entry name" value="FAS1_dom_sf"/>
</dbReference>
<dbReference type="InterPro" id="IPR002049">
    <property type="entry name" value="LE_dom"/>
</dbReference>
<feature type="disulfide bond" evidence="10">
    <location>
        <begin position="2033"/>
        <end position="2042"/>
    </location>
</feature>
<evidence type="ECO:0000256" key="7">
    <source>
        <dbReference type="ARBA" id="ARBA00023170"/>
    </source>
</evidence>
<dbReference type="Pfam" id="PF02469">
    <property type="entry name" value="Fasciclin"/>
    <property type="match status" value="7"/>
</dbReference>
<dbReference type="InterPro" id="IPR016187">
    <property type="entry name" value="CTDL_fold"/>
</dbReference>
<evidence type="ECO:0000256" key="6">
    <source>
        <dbReference type="ARBA" id="ARBA00023157"/>
    </source>
</evidence>
<accession>A0A6P7YZA4</accession>
<dbReference type="SUPFAM" id="SSF57196">
    <property type="entry name" value="EGF/Laminin"/>
    <property type="match status" value="4"/>
</dbReference>
<evidence type="ECO:0000256" key="14">
    <source>
        <dbReference type="SAM" id="SignalP"/>
    </source>
</evidence>
<dbReference type="InterPro" id="IPR000538">
    <property type="entry name" value="Link_dom"/>
</dbReference>
<dbReference type="SMART" id="SM00180">
    <property type="entry name" value="EGF_Lam"/>
    <property type="match status" value="5"/>
</dbReference>
<dbReference type="PROSITE" id="PS00022">
    <property type="entry name" value="EGF_1"/>
    <property type="match status" value="7"/>
</dbReference>
<dbReference type="PROSITE" id="PS50026">
    <property type="entry name" value="EGF_3"/>
    <property type="match status" value="17"/>
</dbReference>
<dbReference type="Gene3D" id="3.10.100.10">
    <property type="entry name" value="Mannose-Binding Protein A, subunit A"/>
    <property type="match status" value="1"/>
</dbReference>
<dbReference type="KEGG" id="muo:115477500"/>
<feature type="disulfide bond" evidence="10">
    <location>
        <begin position="1395"/>
        <end position="1412"/>
    </location>
</feature>
<dbReference type="SUPFAM" id="SSF82153">
    <property type="entry name" value="FAS1 domain"/>
    <property type="match status" value="7"/>
</dbReference>
<dbReference type="Pfam" id="PF00193">
    <property type="entry name" value="Xlink"/>
    <property type="match status" value="1"/>
</dbReference>
<feature type="domain" description="EGF-like" evidence="15">
    <location>
        <begin position="1428"/>
        <end position="1466"/>
    </location>
</feature>
<dbReference type="InterPro" id="IPR056806">
    <property type="entry name" value="EGF_STAB1-2"/>
</dbReference>
<dbReference type="GeneID" id="115477500"/>
<feature type="compositionally biased region" description="Polar residues" evidence="12">
    <location>
        <begin position="2531"/>
        <end position="2542"/>
    </location>
</feature>
<dbReference type="FunFam" id="2.30.180.10:FF:000018">
    <property type="entry name" value="Stabilin 2"/>
    <property type="match status" value="1"/>
</dbReference>
<dbReference type="SMART" id="SM00179">
    <property type="entry name" value="EGF_CA"/>
    <property type="match status" value="5"/>
</dbReference>
<evidence type="ECO:0000256" key="4">
    <source>
        <dbReference type="ARBA" id="ARBA00022989"/>
    </source>
</evidence>
<dbReference type="GO" id="GO:0005509">
    <property type="term" value="F:calcium ion binding"/>
    <property type="evidence" value="ECO:0007669"/>
    <property type="project" value="InterPro"/>
</dbReference>
<keyword evidence="2 10" id="KW-0245">EGF-like domain</keyword>
<dbReference type="InterPro" id="IPR016186">
    <property type="entry name" value="C-type_lectin-like/link_sf"/>
</dbReference>
<feature type="disulfide bond" evidence="11">
    <location>
        <begin position="2221"/>
        <end position="2290"/>
    </location>
</feature>
<dbReference type="PANTHER" id="PTHR24038">
    <property type="entry name" value="STABILIN"/>
    <property type="match status" value="1"/>
</dbReference>
<feature type="disulfide bond" evidence="10">
    <location>
        <begin position="165"/>
        <end position="182"/>
    </location>
</feature>
<feature type="domain" description="EGF-like" evidence="15">
    <location>
        <begin position="196"/>
        <end position="235"/>
    </location>
</feature>
<evidence type="ECO:0000256" key="8">
    <source>
        <dbReference type="ARBA" id="ARBA00023180"/>
    </source>
</evidence>
<dbReference type="SMART" id="SM00445">
    <property type="entry name" value="LINK"/>
    <property type="match status" value="1"/>
</dbReference>
<feature type="chain" id="PRO_5028012453" evidence="14">
    <location>
        <begin position="17"/>
        <end position="2560"/>
    </location>
</feature>
<gene>
    <name evidence="19" type="primary">STAB2</name>
</gene>
<dbReference type="PROSITE" id="PS01186">
    <property type="entry name" value="EGF_2"/>
    <property type="match status" value="12"/>
</dbReference>
<organism evidence="18 19">
    <name type="scientific">Microcaecilia unicolor</name>
    <dbReference type="NCBI Taxonomy" id="1415580"/>
    <lineage>
        <taxon>Eukaryota</taxon>
        <taxon>Metazoa</taxon>
        <taxon>Chordata</taxon>
        <taxon>Craniata</taxon>
        <taxon>Vertebrata</taxon>
        <taxon>Euteleostomi</taxon>
        <taxon>Amphibia</taxon>
        <taxon>Gymnophiona</taxon>
        <taxon>Siphonopidae</taxon>
        <taxon>Microcaecilia</taxon>
    </lineage>
</organism>
<evidence type="ECO:0000256" key="5">
    <source>
        <dbReference type="ARBA" id="ARBA00023136"/>
    </source>
</evidence>
<feature type="domain" description="EGF-like" evidence="15">
    <location>
        <begin position="1387"/>
        <end position="1424"/>
    </location>
</feature>
<dbReference type="Gene3D" id="2.170.300.10">
    <property type="entry name" value="Tie2 ligand-binding domain superfamily"/>
    <property type="match status" value="1"/>
</dbReference>
<feature type="domain" description="EGF-like" evidence="15">
    <location>
        <begin position="1467"/>
        <end position="1508"/>
    </location>
</feature>
<feature type="domain" description="EGF-like" evidence="15">
    <location>
        <begin position="737"/>
        <end position="777"/>
    </location>
</feature>
<feature type="domain" description="EGF-like" evidence="15">
    <location>
        <begin position="321"/>
        <end position="361"/>
    </location>
</feature>
<evidence type="ECO:0000256" key="13">
    <source>
        <dbReference type="SAM" id="Phobius"/>
    </source>
</evidence>
<feature type="disulfide bond" evidence="10">
    <location>
        <begin position="767"/>
        <end position="776"/>
    </location>
</feature>
<feature type="disulfide bond" evidence="10">
    <location>
        <begin position="1370"/>
        <end position="1379"/>
    </location>
</feature>
<feature type="disulfide bond" evidence="10">
    <location>
        <begin position="1414"/>
        <end position="1423"/>
    </location>
</feature>
<dbReference type="SUPFAM" id="SSF56436">
    <property type="entry name" value="C-type lectin-like"/>
    <property type="match status" value="1"/>
</dbReference>
<evidence type="ECO:0000256" key="11">
    <source>
        <dbReference type="PROSITE-ProRule" id="PRU00323"/>
    </source>
</evidence>
<dbReference type="SMART" id="SM00181">
    <property type="entry name" value="EGF"/>
    <property type="match status" value="23"/>
</dbReference>
<dbReference type="CTD" id="55576"/>
<feature type="disulfide bond" evidence="10">
    <location>
        <begin position="1989"/>
        <end position="1998"/>
    </location>
</feature>
<dbReference type="FunFam" id="3.10.100.10:FF:000001">
    <property type="entry name" value="Hyaluronan proteoglycan link protein 1"/>
    <property type="match status" value="1"/>
</dbReference>
<dbReference type="InterPro" id="IPR024731">
    <property type="entry name" value="NELL2-like_EGF"/>
</dbReference>
<feature type="disulfide bond" evidence="11">
    <location>
        <begin position="2245"/>
        <end position="2266"/>
    </location>
</feature>
<feature type="domain" description="EGF-like" evidence="15">
    <location>
        <begin position="236"/>
        <end position="275"/>
    </location>
</feature>
<feature type="domain" description="FAS1" evidence="16">
    <location>
        <begin position="1738"/>
        <end position="1881"/>
    </location>
</feature>